<proteinExistence type="predicted"/>
<reference evidence="2 3" key="1">
    <citation type="submission" date="2018-06" db="EMBL/GenBank/DDBJ databases">
        <title>Comparative genomics of Brasilonema spp. strains.</title>
        <authorList>
            <person name="Alvarenga D.O."/>
            <person name="Fiore M.F."/>
            <person name="Varani A.M."/>
        </authorList>
    </citation>
    <scope>NUCLEOTIDE SEQUENCE [LARGE SCALE GENOMIC DNA]</scope>
    <source>
        <strain evidence="2 3">CENA114</strain>
    </source>
</reference>
<protein>
    <submittedName>
        <fullName evidence="2">Uncharacterized protein</fullName>
    </submittedName>
</protein>
<keyword evidence="3" id="KW-1185">Reference proteome</keyword>
<dbReference type="KEGG" id="bsen:DP114_27025"/>
<feature type="region of interest" description="Disordered" evidence="1">
    <location>
        <begin position="214"/>
        <end position="250"/>
    </location>
</feature>
<organism evidence="2 3">
    <name type="scientific">Brasilonema sennae CENA114</name>
    <dbReference type="NCBI Taxonomy" id="415709"/>
    <lineage>
        <taxon>Bacteria</taxon>
        <taxon>Bacillati</taxon>
        <taxon>Cyanobacteriota</taxon>
        <taxon>Cyanophyceae</taxon>
        <taxon>Nostocales</taxon>
        <taxon>Scytonemataceae</taxon>
        <taxon>Brasilonema</taxon>
        <taxon>Bromeliae group (in: Brasilonema)</taxon>
    </lineage>
</organism>
<feature type="compositionally biased region" description="Basic and acidic residues" evidence="1">
    <location>
        <begin position="240"/>
        <end position="250"/>
    </location>
</feature>
<feature type="compositionally biased region" description="Polar residues" evidence="1">
    <location>
        <begin position="85"/>
        <end position="108"/>
    </location>
</feature>
<feature type="compositionally biased region" description="Basic and acidic residues" evidence="1">
    <location>
        <begin position="221"/>
        <end position="231"/>
    </location>
</feature>
<feature type="region of interest" description="Disordered" evidence="1">
    <location>
        <begin position="80"/>
        <end position="124"/>
    </location>
</feature>
<name>A0A856MLT9_9CYAN</name>
<dbReference type="RefSeq" id="WP_171977565.1">
    <property type="nucleotide sequence ID" value="NZ_CAWOXK010000001.1"/>
</dbReference>
<evidence type="ECO:0000313" key="2">
    <source>
        <dbReference type="EMBL" id="QDL11064.1"/>
    </source>
</evidence>
<evidence type="ECO:0000313" key="3">
    <source>
        <dbReference type="Proteomes" id="UP000503129"/>
    </source>
</evidence>
<evidence type="ECO:0000256" key="1">
    <source>
        <dbReference type="SAM" id="MobiDB-lite"/>
    </source>
</evidence>
<dbReference type="Proteomes" id="UP000503129">
    <property type="component" value="Chromosome"/>
</dbReference>
<gene>
    <name evidence="2" type="ORF">DP114_27025</name>
</gene>
<accession>A0A856MLT9</accession>
<sequence>MTLTDDIEQFQTHTAKSSETLEEVNQLANKLFECSTDELASLFAEIESLCEQAQTQIKYTADCLVEINQHWGSEPLQHYSEKKQNTNQTTGSTIKSGNSSTQSATVSENETKQVEAGDLAPRNEQAKEPVDYATDLINFLKQVVDTSKNLPAFLMLATSITGTLITKTVALVDEVFFPSIDVLTQQGMPTSKNSPLADIKEMIDKNNEYLGIDPEAVEAYEEMHNEQEEEKRKRKSAAQSRDESRGASSK</sequence>
<dbReference type="EMBL" id="CP030118">
    <property type="protein sequence ID" value="QDL11064.1"/>
    <property type="molecule type" value="Genomic_DNA"/>
</dbReference>
<dbReference type="AlphaFoldDB" id="A0A856MLT9"/>